<evidence type="ECO:0000256" key="5">
    <source>
        <dbReference type="ARBA" id="ARBA00023136"/>
    </source>
</evidence>
<keyword evidence="7" id="KW-1185">Reference proteome</keyword>
<dbReference type="InterPro" id="IPR050833">
    <property type="entry name" value="Poly_Biosynth_Transport"/>
</dbReference>
<evidence type="ECO:0000256" key="2">
    <source>
        <dbReference type="ARBA" id="ARBA00022475"/>
    </source>
</evidence>
<dbReference type="RefSeq" id="WP_062218989.1">
    <property type="nucleotide sequence ID" value="NZ_CP012023.1"/>
</dbReference>
<protein>
    <submittedName>
        <fullName evidence="6">Polysaccharide biosynthesis protein</fullName>
    </submittedName>
</protein>
<keyword evidence="5" id="KW-0472">Membrane</keyword>
<keyword evidence="2" id="KW-1003">Cell membrane</keyword>
<evidence type="ECO:0000256" key="4">
    <source>
        <dbReference type="ARBA" id="ARBA00022989"/>
    </source>
</evidence>
<dbReference type="Proteomes" id="UP000064920">
    <property type="component" value="Chromosome"/>
</dbReference>
<sequence>MNFAFRTVQFGFMHIWPLLVMAVAATQLPPSALGSVAIIMSVATLFRPLVGMSLGRTTLRYAGEAFAKEGVAGRDAAVGLALRLGIIASVLALVAAVPVMRAVDRFYDLDAGPQTVFYAVAFIYLFGLTEFFDGIYRTVGKFRQLAVSVVVSRIVGLALFAFWLPVYGGVATLVLCLALSELVAVVLLMLGARGLISGPAVWRYNLRSTQSARLLSYAAPVIINAVSVYLYARVMVMIVGLYVPSADTGAFEIAVQISNLPMAVTIICASVMSPVIGRLIHQGEAGLRAANEIASYGAAFTVWVSVMAALYLMIVAPFVLQVWFPQLEALPMVMMIIAPLVAAKAFAQFISGEIAIATGAASTAARITLVFGGVTVGLGFALSPSFGVTGAAFAMLIAHLGAVVATVVILTRKTGLTLTYHLGATVSGGAMIAGACGGVVWALRHDPALAALWGTVAFCAALIAVLVTGWRSDAYIVAPVRDGLRMIYATRTAQSVTGAPVAKAKLDATHTARDMTQAVLDYCRLSAPDAAAFWLDGTGEATAIAWQDHADMVYTLRLLEMLSQTPKETAQSYLNAVADADLYGRIRVCQSGQGAANNAPTAHMTAYVLGAARLVEDATGCALPAHAFEGWDLAQIIDPASNLPRYPKAWSHHIWRVSHWIGGGPSIVLNLSRWGKVDGINVALLERVLTAIETQFLDPHTDRLRPYRSALIQKGFRVAYKIRHDPEIADIGGLVHILWIYHATGRPYRNRAALYDASWFHLRGEVPFMEHAPYCLDFDIIQLMRTAQPTHEAFSPDAVQRAAQFVDDTAAYIRTLPQTGYTLHRLTGALAAMHEAALILGRDHVAPLGVAPVDIIKEAGWL</sequence>
<dbReference type="Pfam" id="PF01943">
    <property type="entry name" value="Polysacc_synt"/>
    <property type="match status" value="1"/>
</dbReference>
<reference evidence="6 7" key="1">
    <citation type="submission" date="2015-05" db="EMBL/GenBank/DDBJ databases">
        <authorList>
            <person name="Wang D.B."/>
            <person name="Wang M."/>
        </authorList>
    </citation>
    <scope>NUCLEOTIDE SEQUENCE [LARGE SCALE GENOMIC DNA]</scope>
    <source>
        <strain evidence="6 7">IMCC 12053</strain>
    </source>
</reference>
<keyword evidence="3" id="KW-0812">Transmembrane</keyword>
<dbReference type="PATRIC" id="fig|1397108.4.peg.2288"/>
<gene>
    <name evidence="6" type="ORF">IMCC12053_2237</name>
</gene>
<dbReference type="OrthoDB" id="8479031at2"/>
<dbReference type="PANTHER" id="PTHR30250">
    <property type="entry name" value="PST FAMILY PREDICTED COLANIC ACID TRANSPORTER"/>
    <property type="match status" value="1"/>
</dbReference>
<dbReference type="EMBL" id="CP012023">
    <property type="protein sequence ID" value="ALI56184.1"/>
    <property type="molecule type" value="Genomic_DNA"/>
</dbReference>
<dbReference type="AlphaFoldDB" id="A0A0N9ZKG6"/>
<dbReference type="GO" id="GO:0005886">
    <property type="term" value="C:plasma membrane"/>
    <property type="evidence" value="ECO:0007669"/>
    <property type="project" value="UniProtKB-SubCell"/>
</dbReference>
<keyword evidence="4" id="KW-1133">Transmembrane helix</keyword>
<evidence type="ECO:0000313" key="6">
    <source>
        <dbReference type="EMBL" id="ALI56184.1"/>
    </source>
</evidence>
<accession>A0A0N9ZKG6</accession>
<dbReference type="STRING" id="1397108.IMCC12053_2237"/>
<evidence type="ECO:0000313" key="7">
    <source>
        <dbReference type="Proteomes" id="UP000064920"/>
    </source>
</evidence>
<dbReference type="KEGG" id="cmar:IMCC12053_2237"/>
<dbReference type="PANTHER" id="PTHR30250:SF26">
    <property type="entry name" value="PSMA PROTEIN"/>
    <property type="match status" value="1"/>
</dbReference>
<organism evidence="6 7">
    <name type="scientific">Celeribacter marinus</name>
    <dbReference type="NCBI Taxonomy" id="1397108"/>
    <lineage>
        <taxon>Bacteria</taxon>
        <taxon>Pseudomonadati</taxon>
        <taxon>Pseudomonadota</taxon>
        <taxon>Alphaproteobacteria</taxon>
        <taxon>Rhodobacterales</taxon>
        <taxon>Roseobacteraceae</taxon>
        <taxon>Celeribacter</taxon>
    </lineage>
</organism>
<name>A0A0N9ZKG6_9RHOB</name>
<evidence type="ECO:0000256" key="1">
    <source>
        <dbReference type="ARBA" id="ARBA00004651"/>
    </source>
</evidence>
<comment type="subcellular location">
    <subcellularLocation>
        <location evidence="1">Cell membrane</location>
        <topology evidence="1">Multi-pass membrane protein</topology>
    </subcellularLocation>
</comment>
<evidence type="ECO:0000256" key="3">
    <source>
        <dbReference type="ARBA" id="ARBA00022692"/>
    </source>
</evidence>
<proteinExistence type="predicted"/>
<dbReference type="InterPro" id="IPR002797">
    <property type="entry name" value="Polysacc_synth"/>
</dbReference>